<evidence type="ECO:0000256" key="3">
    <source>
        <dbReference type="ARBA" id="ARBA00023274"/>
    </source>
</evidence>
<evidence type="ECO:0000256" key="2">
    <source>
        <dbReference type="ARBA" id="ARBA00022980"/>
    </source>
</evidence>
<accession>A0A8I6RQ12</accession>
<dbReference type="EnsemblMetazoa" id="XM_014390607.2">
    <property type="protein sequence ID" value="XP_014246093.1"/>
    <property type="gene ID" value="LOC106664674"/>
</dbReference>
<proteinExistence type="inferred from homology"/>
<dbReference type="Gene3D" id="1.10.287.1480">
    <property type="match status" value="1"/>
</dbReference>
<dbReference type="PANTHER" id="PTHR19836:SF19">
    <property type="entry name" value="SMALL RIBOSOMAL SUBUNIT PROTEIN US14M"/>
    <property type="match status" value="1"/>
</dbReference>
<name>A0A8I6RQ12_CIMLE</name>
<dbReference type="CTD" id="63931"/>
<evidence type="ECO:0000313" key="4">
    <source>
        <dbReference type="EnsemblMetazoa" id="XP_014246093.1"/>
    </source>
</evidence>
<dbReference type="RefSeq" id="XP_014246093.1">
    <property type="nucleotide sequence ID" value="XM_014390607.2"/>
</dbReference>
<evidence type="ECO:0000256" key="1">
    <source>
        <dbReference type="ARBA" id="ARBA00009083"/>
    </source>
</evidence>
<protein>
    <recommendedName>
        <fullName evidence="6">28S ribosomal protein S14, mitochondrial</fullName>
    </recommendedName>
</protein>
<dbReference type="AlphaFoldDB" id="A0A8I6RQ12"/>
<keyword evidence="3" id="KW-0687">Ribonucleoprotein</keyword>
<dbReference type="GO" id="GO:0003735">
    <property type="term" value="F:structural constituent of ribosome"/>
    <property type="evidence" value="ECO:0007669"/>
    <property type="project" value="InterPro"/>
</dbReference>
<dbReference type="OrthoDB" id="413436at2759"/>
<dbReference type="Proteomes" id="UP000494040">
    <property type="component" value="Unassembled WGS sequence"/>
</dbReference>
<evidence type="ECO:0000313" key="5">
    <source>
        <dbReference type="Proteomes" id="UP000494040"/>
    </source>
</evidence>
<dbReference type="KEGG" id="clec:106664674"/>
<comment type="similarity">
    <text evidence="1">Belongs to the universal ribosomal protein uS14 family.</text>
</comment>
<dbReference type="InterPro" id="IPR001209">
    <property type="entry name" value="Ribosomal_uS14"/>
</dbReference>
<dbReference type="OMA" id="FGLCRNQ"/>
<organism evidence="4 5">
    <name type="scientific">Cimex lectularius</name>
    <name type="common">Bed bug</name>
    <name type="synonym">Acanthia lectularia</name>
    <dbReference type="NCBI Taxonomy" id="79782"/>
    <lineage>
        <taxon>Eukaryota</taxon>
        <taxon>Metazoa</taxon>
        <taxon>Ecdysozoa</taxon>
        <taxon>Arthropoda</taxon>
        <taxon>Hexapoda</taxon>
        <taxon>Insecta</taxon>
        <taxon>Pterygota</taxon>
        <taxon>Neoptera</taxon>
        <taxon>Paraneoptera</taxon>
        <taxon>Hemiptera</taxon>
        <taxon>Heteroptera</taxon>
        <taxon>Panheteroptera</taxon>
        <taxon>Cimicomorpha</taxon>
        <taxon>Cimicidae</taxon>
        <taxon>Cimex</taxon>
    </lineage>
</organism>
<dbReference type="SUPFAM" id="SSF57716">
    <property type="entry name" value="Glucocorticoid receptor-like (DNA-binding domain)"/>
    <property type="match status" value="1"/>
</dbReference>
<sequence>MVFGNISKHIWNPKLLLPNSPLQTQLRYKWADWRMAKDVRKRKTLAEFAVNKLRVNALRKNNVLPREIREIADKEISEFPRDAVGRRIRARCAITSRGNGNVLKWHVSRIVFRDLADHNLLAGVQRAMW</sequence>
<evidence type="ECO:0008006" key="6">
    <source>
        <dbReference type="Google" id="ProtNLM"/>
    </source>
</evidence>
<dbReference type="Pfam" id="PF00253">
    <property type="entry name" value="Ribosomal_S14"/>
    <property type="match status" value="1"/>
</dbReference>
<keyword evidence="5" id="KW-1185">Reference proteome</keyword>
<dbReference type="GO" id="GO:0005763">
    <property type="term" value="C:mitochondrial small ribosomal subunit"/>
    <property type="evidence" value="ECO:0007669"/>
    <property type="project" value="TreeGrafter"/>
</dbReference>
<keyword evidence="2" id="KW-0689">Ribosomal protein</keyword>
<dbReference type="GeneID" id="106664674"/>
<reference evidence="4" key="1">
    <citation type="submission" date="2022-01" db="UniProtKB">
        <authorList>
            <consortium name="EnsemblMetazoa"/>
        </authorList>
    </citation>
    <scope>IDENTIFICATION</scope>
</reference>
<dbReference type="GO" id="GO:0006412">
    <property type="term" value="P:translation"/>
    <property type="evidence" value="ECO:0007669"/>
    <property type="project" value="InterPro"/>
</dbReference>
<dbReference type="PANTHER" id="PTHR19836">
    <property type="entry name" value="30S RIBOSOMAL PROTEIN S14"/>
    <property type="match status" value="1"/>
</dbReference>